<feature type="transmembrane region" description="Helical" evidence="21">
    <location>
        <begin position="202"/>
        <end position="222"/>
    </location>
</feature>
<feature type="transmembrane region" description="Helical" evidence="21">
    <location>
        <begin position="92"/>
        <end position="114"/>
    </location>
</feature>
<feature type="binding site" description="axial binding residue" evidence="19">
    <location>
        <position position="58"/>
    </location>
    <ligand>
        <name>heme b</name>
        <dbReference type="ChEBI" id="CHEBI:60344"/>
        <label>1; low-spin</label>
    </ligand>
    <ligandPart>
        <name>Fe</name>
        <dbReference type="ChEBI" id="CHEBI:18248"/>
    </ligandPart>
</feature>
<evidence type="ECO:0000256" key="17">
    <source>
        <dbReference type="ARBA" id="ARBA00023136"/>
    </source>
</evidence>
<evidence type="ECO:0000256" key="3">
    <source>
        <dbReference type="ARBA" id="ARBA00004673"/>
    </source>
</evidence>
<feature type="transmembrane region" description="Helical" evidence="21">
    <location>
        <begin position="12"/>
        <end position="35"/>
    </location>
</feature>
<keyword evidence="11 19" id="KW-0479">Metal-binding</keyword>
<evidence type="ECO:0000256" key="16">
    <source>
        <dbReference type="ARBA" id="ARBA00023008"/>
    </source>
</evidence>
<evidence type="ECO:0000313" key="23">
    <source>
        <dbReference type="EMBL" id="WXU00384.1"/>
    </source>
</evidence>
<evidence type="ECO:0000256" key="9">
    <source>
        <dbReference type="ARBA" id="ARBA00022660"/>
    </source>
</evidence>
<dbReference type="Gene3D" id="1.20.210.10">
    <property type="entry name" value="Cytochrome c oxidase-like, subunit I domain"/>
    <property type="match status" value="1"/>
</dbReference>
<dbReference type="PANTHER" id="PTHR10422:SF29">
    <property type="entry name" value="CYTOCHROME C OXIDASE SUBUNIT 1 HOMOLOG, BACTEROID"/>
    <property type="match status" value="1"/>
</dbReference>
<dbReference type="InterPro" id="IPR023616">
    <property type="entry name" value="Cyt_c_oxase-like_su1_dom"/>
</dbReference>
<feature type="binding site" evidence="19">
    <location>
        <position position="205"/>
    </location>
    <ligand>
        <name>Cu cation</name>
        <dbReference type="ChEBI" id="CHEBI:23378"/>
        <label>B</label>
    </ligand>
</feature>
<feature type="transmembrane region" description="Helical" evidence="21">
    <location>
        <begin position="381"/>
        <end position="401"/>
    </location>
</feature>
<feature type="transmembrane region" description="Helical" evidence="21">
    <location>
        <begin position="265"/>
        <end position="286"/>
    </location>
</feature>
<feature type="domain" description="Cytochrome oxidase subunit I profile" evidence="22">
    <location>
        <begin position="201"/>
        <end position="479"/>
    </location>
</feature>
<dbReference type="InterPro" id="IPR036927">
    <property type="entry name" value="Cyt_c_oxase-like_su1_sf"/>
</dbReference>
<feature type="binding site" description="axial binding residue" evidence="19">
    <location>
        <position position="345"/>
    </location>
    <ligand>
        <name>heme b</name>
        <dbReference type="ChEBI" id="CHEBI:60344"/>
        <label>1; low-spin</label>
    </ligand>
    <ligandPart>
        <name>Fe</name>
        <dbReference type="ChEBI" id="CHEBI:18248"/>
    </ligandPart>
</feature>
<keyword evidence="9 20" id="KW-0679">Respiratory chain</keyword>
<evidence type="ECO:0000256" key="19">
    <source>
        <dbReference type="PIRSR" id="PIRSR604677-50"/>
    </source>
</evidence>
<evidence type="ECO:0000256" key="12">
    <source>
        <dbReference type="ARBA" id="ARBA00022967"/>
    </source>
</evidence>
<evidence type="ECO:0000256" key="4">
    <source>
        <dbReference type="ARBA" id="ARBA00009578"/>
    </source>
</evidence>
<feature type="transmembrane region" description="Helical" evidence="21">
    <location>
        <begin position="307"/>
        <end position="327"/>
    </location>
</feature>
<feature type="binding site" description="axial binding residue" evidence="19">
    <location>
        <position position="343"/>
    </location>
    <ligand>
        <name>heme b</name>
        <dbReference type="ChEBI" id="CHEBI:60344"/>
        <label>2; high-spin</label>
    </ligand>
    <ligandPart>
        <name>Fe</name>
        <dbReference type="ChEBI" id="CHEBI:18248"/>
    </ligandPart>
</feature>
<keyword evidence="8 19" id="KW-0349">Heme</keyword>
<feature type="binding site" evidence="19">
    <location>
        <position position="255"/>
    </location>
    <ligand>
        <name>Cu cation</name>
        <dbReference type="ChEBI" id="CHEBI:23378"/>
        <label>B</label>
    </ligand>
</feature>
<evidence type="ECO:0000256" key="13">
    <source>
        <dbReference type="ARBA" id="ARBA00022982"/>
    </source>
</evidence>
<feature type="transmembrane region" description="Helical" evidence="21">
    <location>
        <begin position="433"/>
        <end position="454"/>
    </location>
</feature>
<evidence type="ECO:0000256" key="7">
    <source>
        <dbReference type="ARBA" id="ARBA00022475"/>
    </source>
</evidence>
<dbReference type="SUPFAM" id="SSF81442">
    <property type="entry name" value="Cytochrome c oxidase subunit I-like"/>
    <property type="match status" value="1"/>
</dbReference>
<organism evidence="23">
    <name type="scientific">Catillopecten margaritatus gill symbiont</name>
    <dbReference type="NCBI Taxonomy" id="3083288"/>
    <lineage>
        <taxon>Bacteria</taxon>
        <taxon>Pseudomonadati</taxon>
        <taxon>Pseudomonadota</taxon>
        <taxon>Gammaproteobacteria</taxon>
        <taxon>sulfur-oxidizing symbionts</taxon>
    </lineage>
</organism>
<evidence type="ECO:0000256" key="10">
    <source>
        <dbReference type="ARBA" id="ARBA00022692"/>
    </source>
</evidence>
<dbReference type="EMBL" id="CP138327">
    <property type="protein sequence ID" value="WXU00384.1"/>
    <property type="molecule type" value="Genomic_DNA"/>
</dbReference>
<dbReference type="PANTHER" id="PTHR10422">
    <property type="entry name" value="CYTOCHROME C OXIDASE SUBUNIT 1"/>
    <property type="match status" value="1"/>
</dbReference>
<comment type="cofactor">
    <cofactor evidence="19">
        <name>Cu(2+)</name>
        <dbReference type="ChEBI" id="CHEBI:29036"/>
    </cofactor>
    <text evidence="19">Binds 1 copper ion per subunit, denoted as copper B.</text>
</comment>
<dbReference type="NCBIfam" id="TIGR00780">
    <property type="entry name" value="ccoN"/>
    <property type="match status" value="1"/>
</dbReference>
<keyword evidence="6 20" id="KW-0813">Transport</keyword>
<dbReference type="InterPro" id="IPR023615">
    <property type="entry name" value="Cyt_c_Oxase_su1_BS"/>
</dbReference>
<evidence type="ECO:0000256" key="2">
    <source>
        <dbReference type="ARBA" id="ARBA00004651"/>
    </source>
</evidence>
<evidence type="ECO:0000256" key="18">
    <source>
        <dbReference type="ARBA" id="ARBA00047816"/>
    </source>
</evidence>
<dbReference type="GO" id="GO:0009060">
    <property type="term" value="P:aerobic respiration"/>
    <property type="evidence" value="ECO:0007669"/>
    <property type="project" value="InterPro"/>
</dbReference>
<keyword evidence="7" id="KW-1003">Cell membrane</keyword>
<comment type="catalytic activity">
    <reaction evidence="18">
        <text>4 Fe(II)-[cytochrome c] + O2 + 8 H(+)(in) = 4 Fe(III)-[cytochrome c] + 2 H2O + 4 H(+)(out)</text>
        <dbReference type="Rhea" id="RHEA:11436"/>
        <dbReference type="Rhea" id="RHEA-COMP:10350"/>
        <dbReference type="Rhea" id="RHEA-COMP:14399"/>
        <dbReference type="ChEBI" id="CHEBI:15377"/>
        <dbReference type="ChEBI" id="CHEBI:15378"/>
        <dbReference type="ChEBI" id="CHEBI:15379"/>
        <dbReference type="ChEBI" id="CHEBI:29033"/>
        <dbReference type="ChEBI" id="CHEBI:29034"/>
        <dbReference type="EC" id="7.1.1.9"/>
    </reaction>
</comment>
<accession>A0AAU6PI00</accession>
<name>A0AAU6PI00_9GAMM</name>
<evidence type="ECO:0000259" key="22">
    <source>
        <dbReference type="PROSITE" id="PS50855"/>
    </source>
</evidence>
<feature type="transmembrane region" description="Helical" evidence="21">
    <location>
        <begin position="234"/>
        <end position="253"/>
    </location>
</feature>
<dbReference type="EC" id="7.1.1.9" evidence="5"/>
<dbReference type="GO" id="GO:0022904">
    <property type="term" value="P:respiratory electron transport chain"/>
    <property type="evidence" value="ECO:0007669"/>
    <property type="project" value="TreeGrafter"/>
</dbReference>
<dbReference type="PROSITE" id="PS00077">
    <property type="entry name" value="COX1_CUB"/>
    <property type="match status" value="1"/>
</dbReference>
<evidence type="ECO:0000256" key="1">
    <source>
        <dbReference type="ARBA" id="ARBA00001970"/>
    </source>
</evidence>
<keyword evidence="10 20" id="KW-0812">Transmembrane</keyword>
<keyword evidence="12" id="KW-1278">Translocase</keyword>
<keyword evidence="14 21" id="KW-1133">Transmembrane helix</keyword>
<keyword evidence="15 19" id="KW-0408">Iron</keyword>
<comment type="cofactor">
    <cofactor evidence="19">
        <name>heme</name>
        <dbReference type="ChEBI" id="CHEBI:30413"/>
    </cofactor>
    <text evidence="19">Binds 2 heme groups per subunit, denoted as high- and low-spin.</text>
</comment>
<evidence type="ECO:0000256" key="20">
    <source>
        <dbReference type="RuleBase" id="RU000370"/>
    </source>
</evidence>
<dbReference type="Pfam" id="PF00115">
    <property type="entry name" value="COX1"/>
    <property type="match status" value="1"/>
</dbReference>
<evidence type="ECO:0000256" key="5">
    <source>
        <dbReference type="ARBA" id="ARBA00012949"/>
    </source>
</evidence>
<evidence type="ECO:0000256" key="14">
    <source>
        <dbReference type="ARBA" id="ARBA00022989"/>
    </source>
</evidence>
<evidence type="ECO:0000256" key="15">
    <source>
        <dbReference type="ARBA" id="ARBA00023004"/>
    </source>
</evidence>
<sequence>MNKNLYYTDSTTVFLIACTMLWAVVGMSAGVYLAAELVMPWLNFDIPQITFGRLRPFHTNAVVFGFGGSALIATAFYSVQRTCHVRLFAPKLAWIVAIGWQIGVAAGVSSLLMGYTSSKEYAEFEWPLDIAVAVVWVAFAVVFFGTLATRKIRPIYVSNWFYGALIIVVAMLHIVNNLAIPYSWTQAYPIYEGTQDAIVQWWYGHNAVGFFLTAGFLGMFYYTLPKQAGRPVWSYRLSVIAFWAFIYTYIWVGPHHLHYTSIPDWLMTVAMVMSVILILPSWATMVNAVMTMSGAWDKLKTDPGMKFVVVSMIFYAMATFEGPMMAIKSVNVVSHYTDWTVGHVHSGALGWNAFVTFGTLYFLVPKLLGTTELFSKRLADIHFWIALMGVLLYVVSLWGSGVAQGIMNLSLNDHGQLNYSFVDIMIVTIPYHWIRLVGGLLFLSGALLMTYNLYRTYATSKSALPVLVKIPKVHPGNEI</sequence>
<feature type="transmembrane region" description="Helical" evidence="21">
    <location>
        <begin position="126"/>
        <end position="148"/>
    </location>
</feature>
<dbReference type="InterPro" id="IPR000883">
    <property type="entry name" value="Cyt_C_Oxase_1"/>
</dbReference>
<dbReference type="PROSITE" id="PS50855">
    <property type="entry name" value="COX1"/>
    <property type="match status" value="1"/>
</dbReference>
<keyword evidence="16" id="KW-0186">Copper</keyword>
<comment type="subcellular location">
    <subcellularLocation>
        <location evidence="2">Cell membrane</location>
        <topology evidence="2">Multi-pass membrane protein</topology>
    </subcellularLocation>
</comment>
<dbReference type="GO" id="GO:0015990">
    <property type="term" value="P:electron transport coupled proton transport"/>
    <property type="evidence" value="ECO:0007669"/>
    <property type="project" value="TreeGrafter"/>
</dbReference>
<dbReference type="InterPro" id="IPR004677">
    <property type="entry name" value="Cyt_c_oxidase_cbb3_su1"/>
</dbReference>
<feature type="transmembrane region" description="Helical" evidence="21">
    <location>
        <begin position="61"/>
        <end position="80"/>
    </location>
</feature>
<comment type="similarity">
    <text evidence="4 20">Belongs to the heme-copper respiratory oxidase family.</text>
</comment>
<protein>
    <recommendedName>
        <fullName evidence="5">cytochrome-c oxidase</fullName>
        <ecNumber evidence="5">7.1.1.9</ecNumber>
    </recommendedName>
</protein>
<feature type="binding site" evidence="19">
    <location>
        <position position="256"/>
    </location>
    <ligand>
        <name>Cu cation</name>
        <dbReference type="ChEBI" id="CHEBI:23378"/>
        <label>B</label>
    </ligand>
</feature>
<evidence type="ECO:0000256" key="6">
    <source>
        <dbReference type="ARBA" id="ARBA00022448"/>
    </source>
</evidence>
<dbReference type="GO" id="GO:0046872">
    <property type="term" value="F:metal ion binding"/>
    <property type="evidence" value="ECO:0007669"/>
    <property type="project" value="UniProtKB-KW"/>
</dbReference>
<dbReference type="GO" id="GO:0020037">
    <property type="term" value="F:heme binding"/>
    <property type="evidence" value="ECO:0007669"/>
    <property type="project" value="InterPro"/>
</dbReference>
<feature type="transmembrane region" description="Helical" evidence="21">
    <location>
        <begin position="347"/>
        <end position="369"/>
    </location>
</feature>
<dbReference type="GO" id="GO:0004129">
    <property type="term" value="F:cytochrome-c oxidase activity"/>
    <property type="evidence" value="ECO:0007669"/>
    <property type="project" value="UniProtKB-EC"/>
</dbReference>
<feature type="transmembrane region" description="Helical" evidence="21">
    <location>
        <begin position="160"/>
        <end position="182"/>
    </location>
</feature>
<dbReference type="GO" id="GO:0005886">
    <property type="term" value="C:plasma membrane"/>
    <property type="evidence" value="ECO:0007669"/>
    <property type="project" value="UniProtKB-SubCell"/>
</dbReference>
<proteinExistence type="inferred from homology"/>
<reference evidence="23" key="1">
    <citation type="submission" date="2023-10" db="EMBL/GenBank/DDBJ databases">
        <title>The first scallop-associated chemosynthetic bacterial symbiont.</title>
        <authorList>
            <person name="Lin Y.-T."/>
            <person name="Sun J."/>
            <person name="Ip J.C.-H."/>
            <person name="He X."/>
            <person name="Gao Z.-M."/>
            <person name="Perez M."/>
            <person name="Xu T."/>
            <person name="Qian P.-Y."/>
            <person name="Qiu J.-W."/>
        </authorList>
    </citation>
    <scope>NUCLEOTIDE SEQUENCE</scope>
    <source>
        <strain evidence="23">Gill1</strain>
    </source>
</reference>
<evidence type="ECO:0000256" key="21">
    <source>
        <dbReference type="SAM" id="Phobius"/>
    </source>
</evidence>
<evidence type="ECO:0000256" key="11">
    <source>
        <dbReference type="ARBA" id="ARBA00022723"/>
    </source>
</evidence>
<keyword evidence="17 21" id="KW-0472">Membrane</keyword>
<comment type="cofactor">
    <cofactor evidence="1">
        <name>heme b</name>
        <dbReference type="ChEBI" id="CHEBI:60344"/>
    </cofactor>
</comment>
<gene>
    <name evidence="23" type="primary">ccoN1</name>
    <name evidence="23" type="ORF">Ctma_1099</name>
</gene>
<dbReference type="AlphaFoldDB" id="A0AAU6PI00"/>
<keyword evidence="13 20" id="KW-0249">Electron transport</keyword>
<comment type="pathway">
    <text evidence="3">Energy metabolism; oxidative phosphorylation.</text>
</comment>
<evidence type="ECO:0000256" key="8">
    <source>
        <dbReference type="ARBA" id="ARBA00022617"/>
    </source>
</evidence>